<evidence type="ECO:0000256" key="2">
    <source>
        <dbReference type="ARBA" id="ARBA00010386"/>
    </source>
</evidence>
<feature type="compositionally biased region" description="Polar residues" evidence="8">
    <location>
        <begin position="277"/>
        <end position="288"/>
    </location>
</feature>
<dbReference type="GO" id="GO:0006397">
    <property type="term" value="P:mRNA processing"/>
    <property type="evidence" value="ECO:0007669"/>
    <property type="project" value="UniProtKB-KW"/>
</dbReference>
<feature type="compositionally biased region" description="Polar residues" evidence="8">
    <location>
        <begin position="16"/>
        <end position="28"/>
    </location>
</feature>
<sequence length="355" mass="39631">MISSAVIIPDEPEALSPTSNSTHDQSTSLKRRQSELSESPDPNKRPRIDAEGVTAPNPQNGVTSPSSSNTTRNATSPVAPFASEGAAMSPPRRRPTAKLDEKSRNRRLFGALLGNLAQPASRTKPSAKAGTTTTSPSTTSRREDIESRQRQRLQRESEEISQHARRKKEELNSKRRVEQRRWDEQGLRIKHANMRATAGFLRTKAEPRLYYKPWEMRGPEEDIVKRQKDDVEEAIKQDWEAWEVEKRRQEDAEREKEKADAMTKAGSTDDCTEDNHVQVTSRDTNGTTNDKKTSDHGQSQERPPSRSSNRAVSPVRSVSVGSKGPGSDRPQSSKGDDHGGEELELGQGQEDDVIY</sequence>
<keyword evidence="6" id="KW-0508">mRNA splicing</keyword>
<evidence type="ECO:0000256" key="4">
    <source>
        <dbReference type="ARBA" id="ARBA00023015"/>
    </source>
</evidence>
<dbReference type="Pfam" id="PF04696">
    <property type="entry name" value="Pinin_SDK_memA"/>
    <property type="match status" value="1"/>
</dbReference>
<dbReference type="GeneID" id="89974097"/>
<keyword evidence="11" id="KW-1185">Reference proteome</keyword>
<keyword evidence="4" id="KW-0805">Transcription regulation</keyword>
<evidence type="ECO:0000313" key="10">
    <source>
        <dbReference type="EMBL" id="KAK5048253.1"/>
    </source>
</evidence>
<feature type="compositionally biased region" description="Basic and acidic residues" evidence="8">
    <location>
        <begin position="41"/>
        <end position="50"/>
    </location>
</feature>
<comment type="similarity">
    <text evidence="2">Belongs to the pinin family.</text>
</comment>
<feature type="compositionally biased region" description="Basic and acidic residues" evidence="8">
    <location>
        <begin position="140"/>
        <end position="184"/>
    </location>
</feature>
<evidence type="ECO:0000256" key="6">
    <source>
        <dbReference type="ARBA" id="ARBA00023187"/>
    </source>
</evidence>
<evidence type="ECO:0000256" key="7">
    <source>
        <dbReference type="ARBA" id="ARBA00023242"/>
    </source>
</evidence>
<keyword evidence="5" id="KW-0804">Transcription</keyword>
<evidence type="ECO:0000256" key="5">
    <source>
        <dbReference type="ARBA" id="ARBA00023163"/>
    </source>
</evidence>
<dbReference type="RefSeq" id="XP_064703711.1">
    <property type="nucleotide sequence ID" value="XM_064849487.1"/>
</dbReference>
<comment type="caution">
    <text evidence="10">The sequence shown here is derived from an EMBL/GenBank/DDBJ whole genome shotgun (WGS) entry which is preliminary data.</text>
</comment>
<dbReference type="Proteomes" id="UP001358417">
    <property type="component" value="Unassembled WGS sequence"/>
</dbReference>
<evidence type="ECO:0000259" key="9">
    <source>
        <dbReference type="Pfam" id="PF04696"/>
    </source>
</evidence>
<evidence type="ECO:0000313" key="11">
    <source>
        <dbReference type="Proteomes" id="UP001358417"/>
    </source>
</evidence>
<name>A0AAV9N583_9EURO</name>
<dbReference type="PANTHER" id="PTHR12707:SF0">
    <property type="entry name" value="PININ"/>
    <property type="match status" value="1"/>
</dbReference>
<feature type="compositionally biased region" description="Polar residues" evidence="8">
    <location>
        <begin position="56"/>
        <end position="76"/>
    </location>
</feature>
<protein>
    <recommendedName>
        <fullName evidence="9">Pinin/SDK/MemA protein domain-containing protein</fullName>
    </recommendedName>
</protein>
<dbReference type="InterPro" id="IPR006786">
    <property type="entry name" value="Pinin_SDK_MemA"/>
</dbReference>
<gene>
    <name evidence="10" type="ORF">LTR84_005923</name>
</gene>
<evidence type="ECO:0000256" key="3">
    <source>
        <dbReference type="ARBA" id="ARBA00022664"/>
    </source>
</evidence>
<dbReference type="EMBL" id="JAVRRD010000022">
    <property type="protein sequence ID" value="KAK5048253.1"/>
    <property type="molecule type" value="Genomic_DNA"/>
</dbReference>
<dbReference type="GO" id="GO:0071013">
    <property type="term" value="C:catalytic step 2 spliceosome"/>
    <property type="evidence" value="ECO:0007669"/>
    <property type="project" value="TreeGrafter"/>
</dbReference>
<keyword evidence="7" id="KW-0539">Nucleus</keyword>
<proteinExistence type="inferred from homology"/>
<feature type="region of interest" description="Disordered" evidence="8">
    <location>
        <begin position="241"/>
        <end position="355"/>
    </location>
</feature>
<dbReference type="GO" id="GO:0008380">
    <property type="term" value="P:RNA splicing"/>
    <property type="evidence" value="ECO:0007669"/>
    <property type="project" value="UniProtKB-KW"/>
</dbReference>
<feature type="region of interest" description="Disordered" evidence="8">
    <location>
        <begin position="1"/>
        <end position="184"/>
    </location>
</feature>
<feature type="compositionally biased region" description="Low complexity" evidence="8">
    <location>
        <begin position="123"/>
        <end position="139"/>
    </location>
</feature>
<feature type="domain" description="Pinin/SDK/MemA protein" evidence="9">
    <location>
        <begin position="100"/>
        <end position="228"/>
    </location>
</feature>
<evidence type="ECO:0000256" key="8">
    <source>
        <dbReference type="SAM" id="MobiDB-lite"/>
    </source>
</evidence>
<comment type="subcellular location">
    <subcellularLocation>
        <location evidence="1">Nucleus</location>
    </subcellularLocation>
</comment>
<dbReference type="InterPro" id="IPR039853">
    <property type="entry name" value="Pinin"/>
</dbReference>
<feature type="compositionally biased region" description="Basic and acidic residues" evidence="8">
    <location>
        <begin position="241"/>
        <end position="261"/>
    </location>
</feature>
<reference evidence="10 11" key="1">
    <citation type="submission" date="2023-08" db="EMBL/GenBank/DDBJ databases">
        <title>Black Yeasts Isolated from many extreme environments.</title>
        <authorList>
            <person name="Coleine C."/>
            <person name="Stajich J.E."/>
            <person name="Selbmann L."/>
        </authorList>
    </citation>
    <scope>NUCLEOTIDE SEQUENCE [LARGE SCALE GENOMIC DNA]</scope>
    <source>
        <strain evidence="10 11">CCFEE 5792</strain>
    </source>
</reference>
<feature type="compositionally biased region" description="Polar residues" evidence="8">
    <location>
        <begin position="300"/>
        <end position="311"/>
    </location>
</feature>
<organism evidence="10 11">
    <name type="scientific">Exophiala bonariae</name>
    <dbReference type="NCBI Taxonomy" id="1690606"/>
    <lineage>
        <taxon>Eukaryota</taxon>
        <taxon>Fungi</taxon>
        <taxon>Dikarya</taxon>
        <taxon>Ascomycota</taxon>
        <taxon>Pezizomycotina</taxon>
        <taxon>Eurotiomycetes</taxon>
        <taxon>Chaetothyriomycetidae</taxon>
        <taxon>Chaetothyriales</taxon>
        <taxon>Herpotrichiellaceae</taxon>
        <taxon>Exophiala</taxon>
    </lineage>
</organism>
<feature type="compositionally biased region" description="Basic and acidic residues" evidence="8">
    <location>
        <begin position="289"/>
        <end position="299"/>
    </location>
</feature>
<dbReference type="AlphaFoldDB" id="A0AAV9N583"/>
<dbReference type="PANTHER" id="PTHR12707">
    <property type="entry name" value="PINN"/>
    <property type="match status" value="1"/>
</dbReference>
<keyword evidence="3" id="KW-0507">mRNA processing</keyword>
<accession>A0AAV9N583</accession>
<evidence type="ECO:0000256" key="1">
    <source>
        <dbReference type="ARBA" id="ARBA00004123"/>
    </source>
</evidence>